<feature type="region of interest" description="Disordered" evidence="1">
    <location>
        <begin position="1"/>
        <end position="26"/>
    </location>
</feature>
<keyword evidence="2" id="KW-0472">Membrane</keyword>
<feature type="compositionally biased region" description="Basic residues" evidence="1">
    <location>
        <begin position="17"/>
        <end position="26"/>
    </location>
</feature>
<evidence type="ECO:0000313" key="5">
    <source>
        <dbReference type="Proteomes" id="UP001499854"/>
    </source>
</evidence>
<feature type="transmembrane region" description="Helical" evidence="2">
    <location>
        <begin position="114"/>
        <end position="132"/>
    </location>
</feature>
<evidence type="ECO:0000256" key="2">
    <source>
        <dbReference type="SAM" id="Phobius"/>
    </source>
</evidence>
<reference evidence="4 5" key="1">
    <citation type="journal article" date="2019" name="Int. J. Syst. Evol. Microbiol.">
        <title>The Global Catalogue of Microorganisms (GCM) 10K type strain sequencing project: providing services to taxonomists for standard genome sequencing and annotation.</title>
        <authorList>
            <consortium name="The Broad Institute Genomics Platform"/>
            <consortium name="The Broad Institute Genome Sequencing Center for Infectious Disease"/>
            <person name="Wu L."/>
            <person name="Ma J."/>
        </authorList>
    </citation>
    <scope>NUCLEOTIDE SEQUENCE [LARGE SCALE GENOMIC DNA]</scope>
    <source>
        <strain evidence="4 5">JCM 16013</strain>
    </source>
</reference>
<feature type="domain" description="DUF6542" evidence="3">
    <location>
        <begin position="28"/>
        <end position="137"/>
    </location>
</feature>
<keyword evidence="2" id="KW-1133">Transmembrane helix</keyword>
<feature type="transmembrane region" description="Helical" evidence="2">
    <location>
        <begin position="72"/>
        <end position="94"/>
    </location>
</feature>
<evidence type="ECO:0000259" key="3">
    <source>
        <dbReference type="Pfam" id="PF20177"/>
    </source>
</evidence>
<keyword evidence="2" id="KW-0812">Transmembrane</keyword>
<dbReference type="EMBL" id="BAAAQM010000019">
    <property type="protein sequence ID" value="GAA1973557.1"/>
    <property type="molecule type" value="Genomic_DNA"/>
</dbReference>
<evidence type="ECO:0000313" key="4">
    <source>
        <dbReference type="EMBL" id="GAA1973557.1"/>
    </source>
</evidence>
<keyword evidence="5" id="KW-1185">Reference proteome</keyword>
<feature type="transmembrane region" description="Helical" evidence="2">
    <location>
        <begin position="33"/>
        <end position="65"/>
    </location>
</feature>
<dbReference type="Proteomes" id="UP001499854">
    <property type="component" value="Unassembled WGS sequence"/>
</dbReference>
<name>A0ABN2RR96_9ACTN</name>
<organism evidence="4 5">
    <name type="scientific">Catenulispora subtropica</name>
    <dbReference type="NCBI Taxonomy" id="450798"/>
    <lineage>
        <taxon>Bacteria</taxon>
        <taxon>Bacillati</taxon>
        <taxon>Actinomycetota</taxon>
        <taxon>Actinomycetes</taxon>
        <taxon>Catenulisporales</taxon>
        <taxon>Catenulisporaceae</taxon>
        <taxon>Catenulispora</taxon>
    </lineage>
</organism>
<proteinExistence type="predicted"/>
<dbReference type="InterPro" id="IPR046672">
    <property type="entry name" value="DUF6542"/>
</dbReference>
<sequence length="143" mass="14784">MCLMPHTPGTPGSGHRSPTRRGRPKRPLPAAQVVAMLVLAPTIGLFFGGALFVLLCTAAATVAAVRVRPDGLWWVLPAVPLAIWTVSVGRRLLLDAPDGGAKQAVAVAHGMIDAFPAMVLALAAAALVAVVRRSAARGRSVRA</sequence>
<accession>A0ABN2RR96</accession>
<evidence type="ECO:0000256" key="1">
    <source>
        <dbReference type="SAM" id="MobiDB-lite"/>
    </source>
</evidence>
<protein>
    <recommendedName>
        <fullName evidence="3">DUF6542 domain-containing protein</fullName>
    </recommendedName>
</protein>
<dbReference type="Pfam" id="PF20177">
    <property type="entry name" value="DUF6542"/>
    <property type="match status" value="1"/>
</dbReference>
<gene>
    <name evidence="4" type="ORF">GCM10009838_36780</name>
</gene>
<comment type="caution">
    <text evidence="4">The sequence shown here is derived from an EMBL/GenBank/DDBJ whole genome shotgun (WGS) entry which is preliminary data.</text>
</comment>